<evidence type="ECO:0000313" key="2">
    <source>
        <dbReference type="EMBL" id="RQH43243.1"/>
    </source>
</evidence>
<keyword evidence="1" id="KW-0812">Transmembrane</keyword>
<keyword evidence="3" id="KW-1185">Reference proteome</keyword>
<name>A0A3N6PAR8_9CYAN</name>
<accession>A0A3N6PAR8</accession>
<protein>
    <submittedName>
        <fullName evidence="2">Uncharacterized protein</fullName>
    </submittedName>
</protein>
<gene>
    <name evidence="2" type="ORF">D5R40_13275</name>
</gene>
<keyword evidence="1" id="KW-0472">Membrane</keyword>
<dbReference type="OrthoDB" id="5510737at2"/>
<evidence type="ECO:0000313" key="3">
    <source>
        <dbReference type="Proteomes" id="UP000269154"/>
    </source>
</evidence>
<evidence type="ECO:0000256" key="1">
    <source>
        <dbReference type="SAM" id="Phobius"/>
    </source>
</evidence>
<feature type="transmembrane region" description="Helical" evidence="1">
    <location>
        <begin position="12"/>
        <end position="30"/>
    </location>
</feature>
<dbReference type="Proteomes" id="UP000269154">
    <property type="component" value="Unassembled WGS sequence"/>
</dbReference>
<sequence>MDLLRKIELGAGLVTILTAFVGIPLFFGGIRADVKNLKEQVKDLKPEKIREEKDKALKDFEKETEKVMEEAKGKIASLGSIENVRVIVTKSDADKFCSSVPGALAAHVPPSYLGKTGKEICAANNREQKSCSQVPFVWVSNNNRYDNRIHHNKGCSEPVEYAWPWGKPYSNPNTYGGEWHHGSTWVVCCSK</sequence>
<dbReference type="RefSeq" id="WP_124145343.1">
    <property type="nucleotide sequence ID" value="NZ_CAWOKI010000080.1"/>
</dbReference>
<dbReference type="EMBL" id="RCBY01000064">
    <property type="protein sequence ID" value="RQH43243.1"/>
    <property type="molecule type" value="Genomic_DNA"/>
</dbReference>
<reference evidence="2 3" key="1">
    <citation type="journal article" date="2018" name="ACS Chem. Biol.">
        <title>Ketoreductase domain dysfunction expands chemodiversity: malyngamide biosynthesis in the cyanobacterium Okeania hirsuta.</title>
        <authorList>
            <person name="Moss N.A."/>
            <person name="Leao T."/>
            <person name="Rankin M."/>
            <person name="McCullough T.M."/>
            <person name="Qu P."/>
            <person name="Korobeynikov A."/>
            <person name="Smith J.L."/>
            <person name="Gerwick L."/>
            <person name="Gerwick W.H."/>
        </authorList>
    </citation>
    <scope>NUCLEOTIDE SEQUENCE [LARGE SCALE GENOMIC DNA]</scope>
    <source>
        <strain evidence="2 3">PAB10Feb10-1</strain>
    </source>
</reference>
<organism evidence="2 3">
    <name type="scientific">Okeania hirsuta</name>
    <dbReference type="NCBI Taxonomy" id="1458930"/>
    <lineage>
        <taxon>Bacteria</taxon>
        <taxon>Bacillati</taxon>
        <taxon>Cyanobacteriota</taxon>
        <taxon>Cyanophyceae</taxon>
        <taxon>Oscillatoriophycideae</taxon>
        <taxon>Oscillatoriales</taxon>
        <taxon>Microcoleaceae</taxon>
        <taxon>Okeania</taxon>
    </lineage>
</organism>
<keyword evidence="1" id="KW-1133">Transmembrane helix</keyword>
<comment type="caution">
    <text evidence="2">The sequence shown here is derived from an EMBL/GenBank/DDBJ whole genome shotgun (WGS) entry which is preliminary data.</text>
</comment>
<proteinExistence type="predicted"/>
<dbReference type="AlphaFoldDB" id="A0A3N6PAR8"/>